<accession>A0A7S3KY55</accession>
<dbReference type="EMBL" id="HBIM01003287">
    <property type="protein sequence ID" value="CAE0404741.1"/>
    <property type="molecule type" value="Transcribed_RNA"/>
</dbReference>
<keyword evidence="2" id="KW-0645">Protease</keyword>
<dbReference type="GO" id="GO:0008239">
    <property type="term" value="F:dipeptidyl-peptidase activity"/>
    <property type="evidence" value="ECO:0007669"/>
    <property type="project" value="TreeGrafter"/>
</dbReference>
<evidence type="ECO:0000256" key="5">
    <source>
        <dbReference type="ARBA" id="ARBA00023180"/>
    </source>
</evidence>
<dbReference type="AlphaFoldDB" id="A0A7S3KY55"/>
<dbReference type="GO" id="GO:0006508">
    <property type="term" value="P:proteolysis"/>
    <property type="evidence" value="ECO:0007669"/>
    <property type="project" value="UniProtKB-KW"/>
</dbReference>
<keyword evidence="4" id="KW-0378">Hydrolase</keyword>
<protein>
    <recommendedName>
        <fullName evidence="8">Prolylcarboxypeptidase</fullName>
    </recommendedName>
</protein>
<evidence type="ECO:0000256" key="2">
    <source>
        <dbReference type="ARBA" id="ARBA00022670"/>
    </source>
</evidence>
<evidence type="ECO:0000256" key="3">
    <source>
        <dbReference type="ARBA" id="ARBA00022729"/>
    </source>
</evidence>
<dbReference type="PANTHER" id="PTHR11010:SF38">
    <property type="entry name" value="LYSOSOMAL PRO-X CARBOXYPEPTIDASE"/>
    <property type="match status" value="1"/>
</dbReference>
<keyword evidence="6" id="KW-1133">Transmembrane helix</keyword>
<dbReference type="Gene3D" id="1.20.120.980">
    <property type="entry name" value="Serine carboxypeptidase S28, SKS domain"/>
    <property type="match status" value="1"/>
</dbReference>
<organism evidence="7">
    <name type="scientific">Amphora coffeiformis</name>
    <dbReference type="NCBI Taxonomy" id="265554"/>
    <lineage>
        <taxon>Eukaryota</taxon>
        <taxon>Sar</taxon>
        <taxon>Stramenopiles</taxon>
        <taxon>Ochrophyta</taxon>
        <taxon>Bacillariophyta</taxon>
        <taxon>Bacillariophyceae</taxon>
        <taxon>Bacillariophycidae</taxon>
        <taxon>Thalassiophysales</taxon>
        <taxon>Catenulaceae</taxon>
        <taxon>Amphora</taxon>
    </lineage>
</organism>
<keyword evidence="5" id="KW-0325">Glycoprotein</keyword>
<dbReference type="SUPFAM" id="SSF53474">
    <property type="entry name" value="alpha/beta-Hydrolases"/>
    <property type="match status" value="1"/>
</dbReference>
<dbReference type="PANTHER" id="PTHR11010">
    <property type="entry name" value="PROTEASE S28 PRO-X CARBOXYPEPTIDASE-RELATED"/>
    <property type="match status" value="1"/>
</dbReference>
<evidence type="ECO:0008006" key="8">
    <source>
        <dbReference type="Google" id="ProtNLM"/>
    </source>
</evidence>
<evidence type="ECO:0000256" key="1">
    <source>
        <dbReference type="ARBA" id="ARBA00011079"/>
    </source>
</evidence>
<keyword evidence="6" id="KW-0812">Transmembrane</keyword>
<dbReference type="Gene3D" id="3.40.50.1820">
    <property type="entry name" value="alpha/beta hydrolase"/>
    <property type="match status" value="1"/>
</dbReference>
<evidence type="ECO:0000313" key="7">
    <source>
        <dbReference type="EMBL" id="CAE0404741.1"/>
    </source>
</evidence>
<dbReference type="GO" id="GO:0070008">
    <property type="term" value="F:serine-type exopeptidase activity"/>
    <property type="evidence" value="ECO:0007669"/>
    <property type="project" value="InterPro"/>
</dbReference>
<feature type="transmembrane region" description="Helical" evidence="6">
    <location>
        <begin position="34"/>
        <end position="53"/>
    </location>
</feature>
<name>A0A7S3KY55_9STRA</name>
<comment type="similarity">
    <text evidence="1">Belongs to the peptidase S28 family.</text>
</comment>
<evidence type="ECO:0000256" key="6">
    <source>
        <dbReference type="SAM" id="Phobius"/>
    </source>
</evidence>
<sequence length="605" mass="67308">MTTLDSYQHSTSAYPHGAVIVQDPQPRRRMMGTVQVAALAFAFFMVATSKLLYSAGRDARSAALVSTTIQRPMCRPPTPVVVDTHGIIENGPGSDGSCNDTVHWYHDQLVDHFLDEPEKSSHHNKWSQKYFINDEYWHGPGHPIFYIMGGEDQADCLFYPYVTHNLARIFGGLTLEAEHRFYGDSQPVKDSESNVRNMVGLLTVEQTMEDFLRLLKFKREEYGCSPDRSSPDYCPVITVGASYPGFLSAMLRLVHGDVVDIGYASSSPLLLYGEHIDPNAYFDKLSQVANRLSPGCPRAVKKALLQIQKDADDDDGDDSVDNKHDLRLLAQRMGICAQGDELPSYIQSKELLFNEVLFAIASNVADFNMENYPPSPTNDLIRACRAFETDSSDGAYGKLRNFWQVVQTSVDYEVVPGGGGEEEETEKCFDLRVQIPAGPRGTVSCSDWTGCGGGISGLSWDFQLCTELIVQTGYSSQSMFPTRPWTLDDLTEHCQSRFGVNPTPTRLVDKWHFDKLAGHPDATRFIFTNGLNDAWSSVSILGSIPAQSIVAMNMPNGAHRSDLYHFGPISVDTDDIRETRLQVIDTLTQWLTEIKAHMHSGGDCQ</sequence>
<dbReference type="InterPro" id="IPR042269">
    <property type="entry name" value="Ser_carbopepase_S28_SKS"/>
</dbReference>
<proteinExistence type="inferred from homology"/>
<reference evidence="7" key="1">
    <citation type="submission" date="2021-01" db="EMBL/GenBank/DDBJ databases">
        <authorList>
            <person name="Corre E."/>
            <person name="Pelletier E."/>
            <person name="Niang G."/>
            <person name="Scheremetjew M."/>
            <person name="Finn R."/>
            <person name="Kale V."/>
            <person name="Holt S."/>
            <person name="Cochrane G."/>
            <person name="Meng A."/>
            <person name="Brown T."/>
            <person name="Cohen L."/>
        </authorList>
    </citation>
    <scope>NUCLEOTIDE SEQUENCE</scope>
    <source>
        <strain evidence="7">CCMP127</strain>
    </source>
</reference>
<dbReference type="Pfam" id="PF05577">
    <property type="entry name" value="Peptidase_S28"/>
    <property type="match status" value="1"/>
</dbReference>
<dbReference type="InterPro" id="IPR029058">
    <property type="entry name" value="AB_hydrolase_fold"/>
</dbReference>
<keyword evidence="6" id="KW-0472">Membrane</keyword>
<keyword evidence="3" id="KW-0732">Signal</keyword>
<gene>
    <name evidence="7" type="ORF">ACOF00016_LOCUS2846</name>
</gene>
<evidence type="ECO:0000256" key="4">
    <source>
        <dbReference type="ARBA" id="ARBA00022801"/>
    </source>
</evidence>
<dbReference type="InterPro" id="IPR008758">
    <property type="entry name" value="Peptidase_S28"/>
</dbReference>